<evidence type="ECO:0000256" key="5">
    <source>
        <dbReference type="ARBA" id="ARBA00022598"/>
    </source>
</evidence>
<dbReference type="PANTHER" id="PTHR10890">
    <property type="entry name" value="CYSTEINYL-TRNA SYNTHETASE"/>
    <property type="match status" value="1"/>
</dbReference>
<dbReference type="NCBIfam" id="TIGR03447">
    <property type="entry name" value="mycothiol_MshC"/>
    <property type="match status" value="1"/>
</dbReference>
<dbReference type="AlphaFoldDB" id="A0A4D9DD97"/>
<dbReference type="PANTHER" id="PTHR10890:SF3">
    <property type="entry name" value="CYSTEINE--TRNA LIGASE, CYTOPLASMIC"/>
    <property type="match status" value="1"/>
</dbReference>
<dbReference type="GO" id="GO:0010125">
    <property type="term" value="P:mycothiol biosynthetic process"/>
    <property type="evidence" value="ECO:0007669"/>
    <property type="project" value="InterPro"/>
</dbReference>
<dbReference type="InterPro" id="IPR017812">
    <property type="entry name" value="Mycothiol_ligase_MshC"/>
</dbReference>
<proteinExistence type="inferred from homology"/>
<feature type="domain" description="tRNA synthetases class I catalytic" evidence="10">
    <location>
        <begin position="36"/>
        <end position="336"/>
    </location>
</feature>
<dbReference type="Gene3D" id="1.20.120.640">
    <property type="entry name" value="Anticodon-binding domain of a subclass of class I aminoacyl-tRNA synthetases"/>
    <property type="match status" value="1"/>
</dbReference>
<dbReference type="InterPro" id="IPR014729">
    <property type="entry name" value="Rossmann-like_a/b/a_fold"/>
</dbReference>
<evidence type="ECO:0000313" key="11">
    <source>
        <dbReference type="EMBL" id="TFJ95310.1"/>
    </source>
</evidence>
<evidence type="ECO:0000256" key="1">
    <source>
        <dbReference type="ARBA" id="ARBA00003679"/>
    </source>
</evidence>
<dbReference type="GO" id="GO:0006423">
    <property type="term" value="P:cysteinyl-tRNA aminoacylation"/>
    <property type="evidence" value="ECO:0007669"/>
    <property type="project" value="TreeGrafter"/>
</dbReference>
<dbReference type="PRINTS" id="PR00983">
    <property type="entry name" value="TRNASYNTHCYS"/>
</dbReference>
<evidence type="ECO:0000256" key="9">
    <source>
        <dbReference type="ARBA" id="ARBA00048350"/>
    </source>
</evidence>
<evidence type="ECO:0000256" key="8">
    <source>
        <dbReference type="ARBA" id="ARBA00033376"/>
    </source>
</evidence>
<comment type="catalytic activity">
    <reaction evidence="9">
        <text>1D-myo-inositol 2-amino-2-deoxy-alpha-D-glucopyranoside + L-cysteine + ATP = 1D-myo-inositol 2-(L-cysteinylamino)-2-deoxy-alpha-D-glucopyranoside + AMP + diphosphate + H(+)</text>
        <dbReference type="Rhea" id="RHEA:26176"/>
        <dbReference type="ChEBI" id="CHEBI:15378"/>
        <dbReference type="ChEBI" id="CHEBI:30616"/>
        <dbReference type="ChEBI" id="CHEBI:33019"/>
        <dbReference type="ChEBI" id="CHEBI:35235"/>
        <dbReference type="ChEBI" id="CHEBI:58886"/>
        <dbReference type="ChEBI" id="CHEBI:58887"/>
        <dbReference type="ChEBI" id="CHEBI:456215"/>
        <dbReference type="EC" id="6.3.1.13"/>
    </reaction>
</comment>
<keyword evidence="6" id="KW-0547">Nucleotide-binding</keyword>
<dbReference type="SUPFAM" id="SSF52374">
    <property type="entry name" value="Nucleotidylyl transferase"/>
    <property type="match status" value="1"/>
</dbReference>
<dbReference type="OrthoDB" id="438179at2759"/>
<protein>
    <recommendedName>
        <fullName evidence="4">L-cysteine:1D-myo-inositol 2-amino-2-deoxy-alpha-D-glucopyranoside ligase</fullName>
        <ecNumber evidence="3">6.3.1.13</ecNumber>
    </recommendedName>
    <alternativeName>
        <fullName evidence="8">Mycothiol ligase</fullName>
    </alternativeName>
</protein>
<evidence type="ECO:0000256" key="4">
    <source>
        <dbReference type="ARBA" id="ARBA00020068"/>
    </source>
</evidence>
<dbReference type="EMBL" id="QXTE01009565">
    <property type="protein sequence ID" value="TFJ95310.1"/>
    <property type="molecule type" value="Genomic_DNA"/>
</dbReference>
<keyword evidence="5" id="KW-0436">Ligase</keyword>
<organism evidence="11 12">
    <name type="scientific">Platysternon megacephalum</name>
    <name type="common">big-headed turtle</name>
    <dbReference type="NCBI Taxonomy" id="55544"/>
    <lineage>
        <taxon>Eukaryota</taxon>
        <taxon>Metazoa</taxon>
        <taxon>Chordata</taxon>
        <taxon>Craniata</taxon>
        <taxon>Vertebrata</taxon>
        <taxon>Euteleostomi</taxon>
        <taxon>Archelosauria</taxon>
        <taxon>Testudinata</taxon>
        <taxon>Testudines</taxon>
        <taxon>Cryptodira</taxon>
        <taxon>Durocryptodira</taxon>
        <taxon>Testudinoidea</taxon>
        <taxon>Platysternidae</taxon>
        <taxon>Platysternon</taxon>
    </lineage>
</organism>
<dbReference type="STRING" id="55544.A0A4D9DD97"/>
<gene>
    <name evidence="11" type="ORF">DR999_PMT23182</name>
</gene>
<comment type="function">
    <text evidence="1">Catalyzes the ATP-dependent condensation of GlcN-Ins and L-cysteine to form L-Cys-GlcN-Ins.</text>
</comment>
<dbReference type="GO" id="GO:0035446">
    <property type="term" value="F:cysteine-glucosaminylinositol ligase activity"/>
    <property type="evidence" value="ECO:0007669"/>
    <property type="project" value="UniProtKB-EC"/>
</dbReference>
<dbReference type="EC" id="6.3.1.13" evidence="3"/>
<comment type="caution">
    <text evidence="11">The sequence shown here is derived from an EMBL/GenBank/DDBJ whole genome shotgun (WGS) entry which is preliminary data.</text>
</comment>
<dbReference type="GO" id="GO:0005524">
    <property type="term" value="F:ATP binding"/>
    <property type="evidence" value="ECO:0007669"/>
    <property type="project" value="UniProtKB-KW"/>
</dbReference>
<accession>A0A4D9DD97</accession>
<evidence type="ECO:0000256" key="6">
    <source>
        <dbReference type="ARBA" id="ARBA00022741"/>
    </source>
</evidence>
<dbReference type="Pfam" id="PF01406">
    <property type="entry name" value="tRNA-synt_1e"/>
    <property type="match status" value="1"/>
</dbReference>
<name>A0A4D9DD97_9SAUR</name>
<evidence type="ECO:0000256" key="7">
    <source>
        <dbReference type="ARBA" id="ARBA00022840"/>
    </source>
</evidence>
<dbReference type="Gene3D" id="3.40.50.620">
    <property type="entry name" value="HUPs"/>
    <property type="match status" value="1"/>
</dbReference>
<evidence type="ECO:0000256" key="3">
    <source>
        <dbReference type="ARBA" id="ARBA00012088"/>
    </source>
</evidence>
<dbReference type="InterPro" id="IPR032678">
    <property type="entry name" value="tRNA-synt_1_cat_dom"/>
</dbReference>
<sequence>MQTWPRPDVPELPVGLGGPVQLWDPRSGRLEFASPTDREARLYVCGITPYDATHLGHANTYVAFDTLHRTWLDAGVKVTYAQNVTDVDDPLLERAIATGVDWRALAEDQTDLFREDMTALRVLPPDAWLGVVESLPTIAQLVQDLQAAGVAYTVDDGTGDIYVEDHKIAGFGEQSGLTREEQLTLFAERGGDPARAGKHDPLDQLVWRGRREGEPSWESPVGEGRPGWHVECAAIARTHLGEQYDVVGGGSDLAFPHHEMSVALASALHPEVPAPHPVHAGMVGLDGEKMSKSKGNLVLVSQLRRDDVDSMAIRLTLLAHHYREDWSFEAAQLDVASDRLERYRQACARAAGAPAEFTIGLVREALRRDLDTPVALAALDAWVHKEGDDVDAPGQIASLLDALLGITL</sequence>
<dbReference type="GO" id="GO:0004817">
    <property type="term" value="F:cysteine-tRNA ligase activity"/>
    <property type="evidence" value="ECO:0007669"/>
    <property type="project" value="TreeGrafter"/>
</dbReference>
<reference evidence="11 12" key="1">
    <citation type="submission" date="2019-04" db="EMBL/GenBank/DDBJ databases">
        <title>Draft genome of the big-headed turtle Platysternon megacephalum.</title>
        <authorList>
            <person name="Gong S."/>
        </authorList>
    </citation>
    <scope>NUCLEOTIDE SEQUENCE [LARGE SCALE GENOMIC DNA]</scope>
    <source>
        <strain evidence="11">DO16091913</strain>
        <tissue evidence="11">Muscle</tissue>
    </source>
</reference>
<evidence type="ECO:0000256" key="2">
    <source>
        <dbReference type="ARBA" id="ARBA00007723"/>
    </source>
</evidence>
<keyword evidence="12" id="KW-1185">Reference proteome</keyword>
<evidence type="ECO:0000259" key="10">
    <source>
        <dbReference type="Pfam" id="PF01406"/>
    </source>
</evidence>
<dbReference type="InterPro" id="IPR024909">
    <property type="entry name" value="Cys-tRNA/MSH_ligase"/>
</dbReference>
<dbReference type="Proteomes" id="UP000297703">
    <property type="component" value="Unassembled WGS sequence"/>
</dbReference>
<dbReference type="GO" id="GO:0005829">
    <property type="term" value="C:cytosol"/>
    <property type="evidence" value="ECO:0007669"/>
    <property type="project" value="TreeGrafter"/>
</dbReference>
<comment type="similarity">
    <text evidence="2">Belongs to the class-I aminoacyl-tRNA synthetase family. MshC subfamily.</text>
</comment>
<keyword evidence="7" id="KW-0067">ATP-binding</keyword>
<evidence type="ECO:0000313" key="12">
    <source>
        <dbReference type="Proteomes" id="UP000297703"/>
    </source>
</evidence>
<reference evidence="11 12" key="2">
    <citation type="submission" date="2019-04" db="EMBL/GenBank/DDBJ databases">
        <title>The genome sequence of big-headed turtle.</title>
        <authorList>
            <person name="Gong S."/>
        </authorList>
    </citation>
    <scope>NUCLEOTIDE SEQUENCE [LARGE SCALE GENOMIC DNA]</scope>
    <source>
        <strain evidence="11">DO16091913</strain>
        <tissue evidence="11">Muscle</tissue>
    </source>
</reference>